<accession>A0A3B7MEE2</accession>
<dbReference type="AlphaFoldDB" id="A0A3B7MEE2"/>
<gene>
    <name evidence="1" type="ORF">D3A95_04955</name>
</gene>
<dbReference type="GO" id="GO:0015774">
    <property type="term" value="P:polysaccharide transport"/>
    <property type="evidence" value="ECO:0007669"/>
    <property type="project" value="InterPro"/>
</dbReference>
<reference evidence="2" key="1">
    <citation type="submission" date="2018-09" db="EMBL/GenBank/DDBJ databases">
        <title>Complete genome sequence of thermophilic cyanobacteria strain Thermosynechococcus elongatus PKUAC-SCTE542.</title>
        <authorList>
            <person name="Liang Y."/>
            <person name="Tang J."/>
            <person name="Daroch M."/>
        </authorList>
    </citation>
    <scope>NUCLEOTIDE SEQUENCE [LARGE SCALE GENOMIC DNA]</scope>
    <source>
        <strain evidence="2">E542</strain>
    </source>
</reference>
<proteinExistence type="predicted"/>
<sequence length="506" mass="60040">MNNIRLLYKCNRGHNIKIIKHIMSKYNINILHFTAVIENKYKKTKNINAELNDLNVNLISHEKAIRCDYSDYAKGLLIPLNIDIFNQMKPYESQIISSIYRWRFSDYVTLQQEYIEHLKFWYWYLVENKINLYIDLVPHEIYTGVIYYLSKILNIKTILIHPSPVYGSFILMEDWRESSKETQQLYLNIKNPNMDLNYNFVNFESEKPNYWNPIFTDFLKKQELEEYPVYMKGKISKNKKINNRFILKINKPSLEKIAKITEWLFMKTYNLSRKTNRILHPIVNFVFSNYLESISVDSINNEEKYIYFPLHYQPECTTSPLGDVFENQLIAIEWIICSKPKDVLLYVREHPAQNFDTNTIRYKSLKVYKRIASMHEVKFISRNISTFELIRKSCAVATITGTVGLEAIYKEKPVLMFGYHVHQYAPGVFPIRTLDDCSLAMEKIFKEGFKPSKRDVFFFLAALQETSVPVNYFSEKEMNDIKKTNKFSDFLYAFIKKLEICNSNSS</sequence>
<dbReference type="Pfam" id="PF05159">
    <property type="entry name" value="Capsule_synth"/>
    <property type="match status" value="1"/>
</dbReference>
<organism evidence="1 2">
    <name type="scientific">Thermosynechococcus sichuanensis E542</name>
    <dbReference type="NCBI Taxonomy" id="2016101"/>
    <lineage>
        <taxon>Bacteria</taxon>
        <taxon>Bacillati</taxon>
        <taxon>Cyanobacteriota</taxon>
        <taxon>Cyanophyceae</taxon>
        <taxon>Acaryochloridales</taxon>
        <taxon>Thermosynechococcaceae</taxon>
        <taxon>Thermosynechococcus</taxon>
        <taxon>Thermosynechococcus sichuanensis</taxon>
    </lineage>
</organism>
<dbReference type="KEGG" id="tsq:D3A95_04955"/>
<dbReference type="EMBL" id="CP032152">
    <property type="protein sequence ID" value="AXY67714.1"/>
    <property type="molecule type" value="Genomic_DNA"/>
</dbReference>
<protein>
    <recommendedName>
        <fullName evidence="3">Capsular biosynthesis protein</fullName>
    </recommendedName>
</protein>
<name>A0A3B7MEE2_9CYAN</name>
<dbReference type="Proteomes" id="UP000261812">
    <property type="component" value="Chromosome"/>
</dbReference>
<evidence type="ECO:0008006" key="3">
    <source>
        <dbReference type="Google" id="ProtNLM"/>
    </source>
</evidence>
<keyword evidence="2" id="KW-1185">Reference proteome</keyword>
<evidence type="ECO:0000313" key="1">
    <source>
        <dbReference type="EMBL" id="AXY67714.1"/>
    </source>
</evidence>
<dbReference type="InterPro" id="IPR007833">
    <property type="entry name" value="Capsule_polysaccharide_synth"/>
</dbReference>
<dbReference type="GO" id="GO:0000271">
    <property type="term" value="P:polysaccharide biosynthetic process"/>
    <property type="evidence" value="ECO:0007669"/>
    <property type="project" value="InterPro"/>
</dbReference>
<evidence type="ECO:0000313" key="2">
    <source>
        <dbReference type="Proteomes" id="UP000261812"/>
    </source>
</evidence>